<evidence type="ECO:0000313" key="1">
    <source>
        <dbReference type="EMBL" id="AHH10097.1"/>
    </source>
</evidence>
<dbReference type="HOGENOM" id="CLU_2987579_0_0_12"/>
<reference evidence="1" key="1">
    <citation type="submission" date="2013-04" db="EMBL/GenBank/DDBJ databases">
        <title>Comparative Genomics of Relapsing Fever Spirochetes.</title>
        <authorList>
            <person name="Schwan T.G."/>
            <person name="Raffel S.J."/>
            <person name="Porcella S.F."/>
            <person name="Martens C.A."/>
            <person name="Bruno D.P."/>
            <person name="Ricklefs S.M."/>
            <person name="Barbian K.B."/>
        </authorList>
    </citation>
    <scope>NUCLEOTIDE SEQUENCE</scope>
    <source>
        <strain evidence="1">SLO</strain>
        <plasmid evidence="1">unnamed</plasmid>
    </source>
</reference>
<dbReference type="AlphaFoldDB" id="W5ST90"/>
<organism evidence="1">
    <name type="scientific">Borrelia parkeri SLO</name>
    <dbReference type="NCBI Taxonomy" id="1313294"/>
    <lineage>
        <taxon>Bacteria</taxon>
        <taxon>Pseudomonadati</taxon>
        <taxon>Spirochaetota</taxon>
        <taxon>Spirochaetia</taxon>
        <taxon>Spirochaetales</taxon>
        <taxon>Borreliaceae</taxon>
        <taxon>Borrelia</taxon>
    </lineage>
</organism>
<protein>
    <submittedName>
        <fullName evidence="1">Uncharacterized protein</fullName>
    </submittedName>
</protein>
<proteinExistence type="predicted"/>
<accession>W5ST90</accession>
<gene>
    <name evidence="1" type="ORF">BPA_0900026</name>
</gene>
<name>W5ST90_BORPR</name>
<keyword evidence="1" id="KW-0614">Plasmid</keyword>
<dbReference type="EMBL" id="CP005898">
    <property type="protein sequence ID" value="AHH10097.1"/>
    <property type="molecule type" value="Genomic_DNA"/>
</dbReference>
<sequence>MPSDLAACPSLGEEAELLQDISKNKVINNAQKVILFIITCLLINLRELDQTKGKQFL</sequence>
<geneLocation type="plasmid" evidence="1">
    <name>unnamed</name>
</geneLocation>